<organism evidence="5 7">
    <name type="scientific">Clupea harengus</name>
    <name type="common">Atlantic herring</name>
    <dbReference type="NCBI Taxonomy" id="7950"/>
    <lineage>
        <taxon>Eukaryota</taxon>
        <taxon>Metazoa</taxon>
        <taxon>Chordata</taxon>
        <taxon>Craniata</taxon>
        <taxon>Vertebrata</taxon>
        <taxon>Euteleostomi</taxon>
        <taxon>Actinopterygii</taxon>
        <taxon>Neopterygii</taxon>
        <taxon>Teleostei</taxon>
        <taxon>Clupei</taxon>
        <taxon>Clupeiformes</taxon>
        <taxon>Clupeoidei</taxon>
        <taxon>Clupeidae</taxon>
        <taxon>Clupea</taxon>
    </lineage>
</organism>
<dbReference type="SMART" id="SM00034">
    <property type="entry name" value="CLECT"/>
    <property type="match status" value="1"/>
</dbReference>
<dbReference type="AlphaFoldDB" id="A0A6P8EVG9"/>
<name>A0A6P8EVG9_CLUHA</name>
<dbReference type="InterPro" id="IPR001304">
    <property type="entry name" value="C-type_lectin-like"/>
</dbReference>
<dbReference type="KEGG" id="char:116218484"/>
<dbReference type="Pfam" id="PF00059">
    <property type="entry name" value="Lectin_C"/>
    <property type="match status" value="1"/>
</dbReference>
<sequence>MAFGLLCVLQVALNVYLRINCMEDNIQHNVTGHKQLLQTNDSILEKEIELLKASNNILTKERDQLLRAKGNSCPEKWMSFGSSCYYKSSIKATWSDSRQDCRERGADLIIINTKEEQDFVRNLHTRAWIGLDWKWVDETPLINGFWKYGEPNENNDAENCVEVDGHASNSEWNDIPCDFLWYWICEKPINPELLKHQA</sequence>
<dbReference type="InterPro" id="IPR016186">
    <property type="entry name" value="C-type_lectin-like/link_sf"/>
</dbReference>
<keyword evidence="1" id="KW-0430">Lectin</keyword>
<evidence type="ECO:0000259" key="4">
    <source>
        <dbReference type="PROSITE" id="PS50041"/>
    </source>
</evidence>
<gene>
    <name evidence="6 7" type="primary">LOC116218484</name>
</gene>
<evidence type="ECO:0000313" key="6">
    <source>
        <dbReference type="RefSeq" id="XP_031416198.1"/>
    </source>
</evidence>
<keyword evidence="3" id="KW-0732">Signal</keyword>
<feature type="domain" description="C-type lectin" evidence="4">
    <location>
        <begin position="80"/>
        <end position="186"/>
    </location>
</feature>
<dbReference type="OrthoDB" id="6133475at2759"/>
<dbReference type="CDD" id="cd03590">
    <property type="entry name" value="CLECT_DC-SIGN_like"/>
    <property type="match status" value="1"/>
</dbReference>
<dbReference type="PROSITE" id="PS50041">
    <property type="entry name" value="C_TYPE_LECTIN_2"/>
    <property type="match status" value="1"/>
</dbReference>
<dbReference type="Gene3D" id="3.10.100.10">
    <property type="entry name" value="Mannose-Binding Protein A, subunit A"/>
    <property type="match status" value="1"/>
</dbReference>
<keyword evidence="5" id="KW-1185">Reference proteome</keyword>
<dbReference type="InterPro" id="IPR050111">
    <property type="entry name" value="C-type_lectin/snaclec_domain"/>
</dbReference>
<evidence type="ECO:0000313" key="5">
    <source>
        <dbReference type="Proteomes" id="UP000515152"/>
    </source>
</evidence>
<dbReference type="RefSeq" id="XP_031416198.1">
    <property type="nucleotide sequence ID" value="XM_031560338.2"/>
</dbReference>
<feature type="chain" id="PRO_5044652753" evidence="3">
    <location>
        <begin position="22"/>
        <end position="198"/>
    </location>
</feature>
<dbReference type="PANTHER" id="PTHR22803">
    <property type="entry name" value="MANNOSE, PHOSPHOLIPASE, LECTIN RECEPTOR RELATED"/>
    <property type="match status" value="1"/>
</dbReference>
<dbReference type="InterPro" id="IPR033989">
    <property type="entry name" value="CD209-like_CTLD"/>
</dbReference>
<evidence type="ECO:0000256" key="2">
    <source>
        <dbReference type="ARBA" id="ARBA00023157"/>
    </source>
</evidence>
<dbReference type="PROSITE" id="PS00615">
    <property type="entry name" value="C_TYPE_LECTIN_1"/>
    <property type="match status" value="1"/>
</dbReference>
<dbReference type="Proteomes" id="UP000515152">
    <property type="component" value="Chromosome 22"/>
</dbReference>
<dbReference type="SUPFAM" id="SSF56436">
    <property type="entry name" value="C-type lectin-like"/>
    <property type="match status" value="1"/>
</dbReference>
<proteinExistence type="predicted"/>
<dbReference type="InterPro" id="IPR016187">
    <property type="entry name" value="CTDL_fold"/>
</dbReference>
<protein>
    <submittedName>
        <fullName evidence="6 7">C-type lectin domain family 4 member E-like</fullName>
    </submittedName>
</protein>
<keyword evidence="2" id="KW-1015">Disulfide bond</keyword>
<accession>A0A6P8EVG9</accession>
<feature type="signal peptide" evidence="3">
    <location>
        <begin position="1"/>
        <end position="21"/>
    </location>
</feature>
<evidence type="ECO:0000256" key="1">
    <source>
        <dbReference type="ARBA" id="ARBA00022734"/>
    </source>
</evidence>
<dbReference type="RefSeq" id="XP_031416199.1">
    <property type="nucleotide sequence ID" value="XM_031560339.2"/>
</dbReference>
<evidence type="ECO:0000313" key="7">
    <source>
        <dbReference type="RefSeq" id="XP_031416199.1"/>
    </source>
</evidence>
<evidence type="ECO:0000256" key="3">
    <source>
        <dbReference type="SAM" id="SignalP"/>
    </source>
</evidence>
<reference evidence="6 7" key="1">
    <citation type="submission" date="2025-04" db="UniProtKB">
        <authorList>
            <consortium name="RefSeq"/>
        </authorList>
    </citation>
    <scope>IDENTIFICATION</scope>
</reference>
<dbReference type="GO" id="GO:0030246">
    <property type="term" value="F:carbohydrate binding"/>
    <property type="evidence" value="ECO:0007669"/>
    <property type="project" value="UniProtKB-KW"/>
</dbReference>
<dbReference type="InterPro" id="IPR018378">
    <property type="entry name" value="C-type_lectin_CS"/>
</dbReference>
<dbReference type="GeneID" id="116218484"/>